<dbReference type="Pfam" id="PF02237">
    <property type="entry name" value="BPL_C"/>
    <property type="match status" value="1"/>
</dbReference>
<evidence type="ECO:0000256" key="6">
    <source>
        <dbReference type="ARBA" id="ARBA00047846"/>
    </source>
</evidence>
<gene>
    <name evidence="8" type="ORF">SAMN06297251_104111</name>
</gene>
<keyword evidence="1 8" id="KW-0436">Ligase</keyword>
<keyword evidence="2" id="KW-0547">Nucleotide-binding</keyword>
<dbReference type="EMBL" id="FWXR01000004">
    <property type="protein sequence ID" value="SMC58930.1"/>
    <property type="molecule type" value="Genomic_DNA"/>
</dbReference>
<dbReference type="GO" id="GO:0005737">
    <property type="term" value="C:cytoplasm"/>
    <property type="evidence" value="ECO:0007669"/>
    <property type="project" value="TreeGrafter"/>
</dbReference>
<dbReference type="NCBIfam" id="TIGR00121">
    <property type="entry name" value="birA_ligase"/>
    <property type="match status" value="1"/>
</dbReference>
<dbReference type="PROSITE" id="PS51733">
    <property type="entry name" value="BPL_LPL_CATALYTIC"/>
    <property type="match status" value="1"/>
</dbReference>
<dbReference type="Proteomes" id="UP000192656">
    <property type="component" value="Unassembled WGS sequence"/>
</dbReference>
<dbReference type="SUPFAM" id="SSF55681">
    <property type="entry name" value="Class II aaRS and biotin synthetases"/>
    <property type="match status" value="1"/>
</dbReference>
<dbReference type="Pfam" id="PF03099">
    <property type="entry name" value="BPL_LplA_LipB"/>
    <property type="match status" value="1"/>
</dbReference>
<accession>A0A1W2AEB6</accession>
<evidence type="ECO:0000256" key="4">
    <source>
        <dbReference type="ARBA" id="ARBA00023267"/>
    </source>
</evidence>
<dbReference type="PANTHER" id="PTHR12835:SF5">
    <property type="entry name" value="BIOTIN--PROTEIN LIGASE"/>
    <property type="match status" value="1"/>
</dbReference>
<evidence type="ECO:0000256" key="2">
    <source>
        <dbReference type="ARBA" id="ARBA00022741"/>
    </source>
</evidence>
<dbReference type="InterPro" id="IPR008988">
    <property type="entry name" value="Transcriptional_repressor_C"/>
</dbReference>
<reference evidence="8 9" key="1">
    <citation type="submission" date="2017-04" db="EMBL/GenBank/DDBJ databases">
        <authorList>
            <person name="Afonso C.L."/>
            <person name="Miller P.J."/>
            <person name="Scott M.A."/>
            <person name="Spackman E."/>
            <person name="Goraichik I."/>
            <person name="Dimitrov K.M."/>
            <person name="Suarez D.L."/>
            <person name="Swayne D.E."/>
        </authorList>
    </citation>
    <scope>NUCLEOTIDE SEQUENCE [LARGE SCALE GENOMIC DNA]</scope>
    <source>
        <strain evidence="8 9">CGMCC 1.10972</strain>
    </source>
</reference>
<dbReference type="InterPro" id="IPR003142">
    <property type="entry name" value="BPL_C"/>
</dbReference>
<dbReference type="InterPro" id="IPR045864">
    <property type="entry name" value="aa-tRNA-synth_II/BPL/LPL"/>
</dbReference>
<dbReference type="RefSeq" id="WP_084409245.1">
    <property type="nucleotide sequence ID" value="NZ_FWXR01000004.1"/>
</dbReference>
<dbReference type="InterPro" id="IPR004408">
    <property type="entry name" value="Biotin_CoA_COase_ligase"/>
</dbReference>
<dbReference type="STRING" id="937218.SAMN06297251_104111"/>
<dbReference type="Gene3D" id="3.30.930.10">
    <property type="entry name" value="Bira Bifunctional Protein, Domain 2"/>
    <property type="match status" value="1"/>
</dbReference>
<sequence>MPVPPLSKHRASAGHRRRLAFEDVTSTNTLAREAARSGDPGGLWITAARQNEGRGRRGRAWVSEAGNLYASLLLIDPAPPQHLAKLPFVVALAVRDALASLLGEERQVKVKWPNDVLVGGRKCVGILLESERLANGSTSVVIGCGINVAEPPSDLPYQATALSLEGFRGDLESVFEALASAMDRELGLFHRGAGFHQARERWLSHAVGVGAACTVRLTNQTIEGTFEALDAEGRLLLALANGERMPISAGDVFFSGAP</sequence>
<evidence type="ECO:0000259" key="7">
    <source>
        <dbReference type="PROSITE" id="PS51733"/>
    </source>
</evidence>
<dbReference type="AlphaFoldDB" id="A0A1W2AEB6"/>
<keyword evidence="9" id="KW-1185">Reference proteome</keyword>
<dbReference type="EC" id="6.3.4.15" evidence="5"/>
<dbReference type="GO" id="GO:0004077">
    <property type="term" value="F:biotin--[biotin carboxyl-carrier protein] ligase activity"/>
    <property type="evidence" value="ECO:0007669"/>
    <property type="project" value="UniProtKB-EC"/>
</dbReference>
<keyword evidence="3" id="KW-0067">ATP-binding</keyword>
<evidence type="ECO:0000313" key="8">
    <source>
        <dbReference type="EMBL" id="SMC58930.1"/>
    </source>
</evidence>
<evidence type="ECO:0000256" key="1">
    <source>
        <dbReference type="ARBA" id="ARBA00022598"/>
    </source>
</evidence>
<dbReference type="PANTHER" id="PTHR12835">
    <property type="entry name" value="BIOTIN PROTEIN LIGASE"/>
    <property type="match status" value="1"/>
</dbReference>
<dbReference type="OrthoDB" id="9807064at2"/>
<evidence type="ECO:0000256" key="5">
    <source>
        <dbReference type="ARBA" id="ARBA00024227"/>
    </source>
</evidence>
<dbReference type="InterPro" id="IPR004143">
    <property type="entry name" value="BPL_LPL_catalytic"/>
</dbReference>
<keyword evidence="4" id="KW-0092">Biotin</keyword>
<dbReference type="SUPFAM" id="SSF50037">
    <property type="entry name" value="C-terminal domain of transcriptional repressors"/>
    <property type="match status" value="1"/>
</dbReference>
<protein>
    <recommendedName>
        <fullName evidence="5">biotin--[biotin carboxyl-carrier protein] ligase</fullName>
        <ecNumber evidence="5">6.3.4.15</ecNumber>
    </recommendedName>
</protein>
<dbReference type="Gene3D" id="2.30.30.100">
    <property type="match status" value="1"/>
</dbReference>
<organism evidence="8 9">
    <name type="scientific">Fulvimarina manganoxydans</name>
    <dbReference type="NCBI Taxonomy" id="937218"/>
    <lineage>
        <taxon>Bacteria</taxon>
        <taxon>Pseudomonadati</taxon>
        <taxon>Pseudomonadota</taxon>
        <taxon>Alphaproteobacteria</taxon>
        <taxon>Hyphomicrobiales</taxon>
        <taxon>Aurantimonadaceae</taxon>
        <taxon>Fulvimarina</taxon>
    </lineage>
</organism>
<evidence type="ECO:0000313" key="9">
    <source>
        <dbReference type="Proteomes" id="UP000192656"/>
    </source>
</evidence>
<proteinExistence type="predicted"/>
<dbReference type="GO" id="GO:0005524">
    <property type="term" value="F:ATP binding"/>
    <property type="evidence" value="ECO:0007669"/>
    <property type="project" value="UniProtKB-KW"/>
</dbReference>
<name>A0A1W2AEB6_9HYPH</name>
<evidence type="ECO:0000256" key="3">
    <source>
        <dbReference type="ARBA" id="ARBA00022840"/>
    </source>
</evidence>
<comment type="catalytic activity">
    <reaction evidence="6">
        <text>biotin + L-lysyl-[protein] + ATP = N(6)-biotinyl-L-lysyl-[protein] + AMP + diphosphate + H(+)</text>
        <dbReference type="Rhea" id="RHEA:11756"/>
        <dbReference type="Rhea" id="RHEA-COMP:9752"/>
        <dbReference type="Rhea" id="RHEA-COMP:10505"/>
        <dbReference type="ChEBI" id="CHEBI:15378"/>
        <dbReference type="ChEBI" id="CHEBI:29969"/>
        <dbReference type="ChEBI" id="CHEBI:30616"/>
        <dbReference type="ChEBI" id="CHEBI:33019"/>
        <dbReference type="ChEBI" id="CHEBI:57586"/>
        <dbReference type="ChEBI" id="CHEBI:83144"/>
        <dbReference type="ChEBI" id="CHEBI:456215"/>
        <dbReference type="EC" id="6.3.4.15"/>
    </reaction>
</comment>
<feature type="domain" description="BPL/LPL catalytic" evidence="7">
    <location>
        <begin position="17"/>
        <end position="190"/>
    </location>
</feature>
<dbReference type="CDD" id="cd16442">
    <property type="entry name" value="BPL"/>
    <property type="match status" value="1"/>
</dbReference>